<evidence type="ECO:0000313" key="1">
    <source>
        <dbReference type="EMBL" id="TWW12235.1"/>
    </source>
</evidence>
<reference evidence="1 2" key="1">
    <citation type="submission" date="2019-08" db="EMBL/GenBank/DDBJ databases">
        <title>100 year-old enigma solved: identification of Planctomyces bekefii, the type genus and species of the phylum Planctomycetes.</title>
        <authorList>
            <person name="Svetlana D.N."/>
            <person name="Overmann J."/>
        </authorList>
    </citation>
    <scope>NUCLEOTIDE SEQUENCE [LARGE SCALE GENOMIC DNA]</scope>
    <source>
        <strain evidence="1">Phe10_nw2017</strain>
    </source>
</reference>
<accession>A0A5C6MDL0</accession>
<organism evidence="1 2">
    <name type="scientific">Planctomyces bekefii</name>
    <dbReference type="NCBI Taxonomy" id="1653850"/>
    <lineage>
        <taxon>Bacteria</taxon>
        <taxon>Pseudomonadati</taxon>
        <taxon>Planctomycetota</taxon>
        <taxon>Planctomycetia</taxon>
        <taxon>Planctomycetales</taxon>
        <taxon>Planctomycetaceae</taxon>
        <taxon>Planctomyces</taxon>
    </lineage>
</organism>
<name>A0A5C6MDL0_9PLAN</name>
<proteinExistence type="predicted"/>
<protein>
    <recommendedName>
        <fullName evidence="3">Phosphate ABC transporter substrate-binding protein</fullName>
    </recommendedName>
</protein>
<keyword evidence="2" id="KW-1185">Reference proteome</keyword>
<reference evidence="1 2" key="2">
    <citation type="submission" date="2019-08" db="EMBL/GenBank/DDBJ databases">
        <authorList>
            <person name="Henke P."/>
        </authorList>
    </citation>
    <scope>NUCLEOTIDE SEQUENCE [LARGE SCALE GENOMIC DNA]</scope>
    <source>
        <strain evidence="1">Phe10_nw2017</strain>
    </source>
</reference>
<dbReference type="Proteomes" id="UP000321083">
    <property type="component" value="Unassembled WGS sequence"/>
</dbReference>
<sequence>MRRHEHRLRRSLGEELPVKFGNVRISRIVNGQERGCSYCFPHGIETSNASWRKRKRSWKYHRRQQYRAVLLSGAAE</sequence>
<dbReference type="EMBL" id="SRHE01000026">
    <property type="protein sequence ID" value="TWW12235.1"/>
    <property type="molecule type" value="Genomic_DNA"/>
</dbReference>
<evidence type="ECO:0008006" key="3">
    <source>
        <dbReference type="Google" id="ProtNLM"/>
    </source>
</evidence>
<dbReference type="AlphaFoldDB" id="A0A5C6MDL0"/>
<comment type="caution">
    <text evidence="1">The sequence shown here is derived from an EMBL/GenBank/DDBJ whole genome shotgun (WGS) entry which is preliminary data.</text>
</comment>
<gene>
    <name evidence="1" type="ORF">E3A20_02600</name>
</gene>
<evidence type="ECO:0000313" key="2">
    <source>
        <dbReference type="Proteomes" id="UP000321083"/>
    </source>
</evidence>